<comment type="caution">
    <text evidence="1">The sequence shown here is derived from an EMBL/GenBank/DDBJ whole genome shotgun (WGS) entry which is preliminary data.</text>
</comment>
<keyword evidence="2" id="KW-1185">Reference proteome</keyword>
<dbReference type="EMBL" id="JAQKAB010000002">
    <property type="protein sequence ID" value="MDA7025698.1"/>
    <property type="molecule type" value="Genomic_DNA"/>
</dbReference>
<sequence>MLYCIRVSSGIMIPLDSCLLQVHTKEEVRERVFSLHLAIYKWFM</sequence>
<accession>A0ABT4X0C3</accession>
<protein>
    <submittedName>
        <fullName evidence="1">Uncharacterized protein</fullName>
    </submittedName>
</protein>
<dbReference type="Proteomes" id="UP001211894">
    <property type="component" value="Unassembled WGS sequence"/>
</dbReference>
<evidence type="ECO:0000313" key="2">
    <source>
        <dbReference type="Proteomes" id="UP001211894"/>
    </source>
</evidence>
<gene>
    <name evidence="1" type="ORF">PJ311_03605</name>
</gene>
<name>A0ABT4X0C3_9BACI</name>
<evidence type="ECO:0000313" key="1">
    <source>
        <dbReference type="EMBL" id="MDA7025698.1"/>
    </source>
</evidence>
<reference evidence="1 2" key="1">
    <citation type="submission" date="2023-01" db="EMBL/GenBank/DDBJ databases">
        <title>Bacillus changyiensis sp. nov., isolated from a coastal deposit.</title>
        <authorList>
            <person name="Xiao G."/>
            <person name="Lai Q."/>
            <person name="Hu Z."/>
            <person name="Shao Z."/>
        </authorList>
    </citation>
    <scope>NUCLEOTIDE SEQUENCE [LARGE SCALE GENOMIC DNA]</scope>
    <source>
        <strain evidence="1 2">CLL-7-23</strain>
    </source>
</reference>
<dbReference type="RefSeq" id="WP_271339547.1">
    <property type="nucleotide sequence ID" value="NZ_JAQKAB010000002.1"/>
</dbReference>
<organism evidence="1 2">
    <name type="scientific">Bacillus changyiensis</name>
    <dbReference type="NCBI Taxonomy" id="3004103"/>
    <lineage>
        <taxon>Bacteria</taxon>
        <taxon>Bacillati</taxon>
        <taxon>Bacillota</taxon>
        <taxon>Bacilli</taxon>
        <taxon>Bacillales</taxon>
        <taxon>Bacillaceae</taxon>
        <taxon>Bacillus</taxon>
    </lineage>
</organism>
<proteinExistence type="predicted"/>